<dbReference type="Gene3D" id="3.30.450.180">
    <property type="match status" value="1"/>
</dbReference>
<dbReference type="PANTHER" id="PTHR35010:SF4">
    <property type="entry name" value="BLL5781 PROTEIN"/>
    <property type="match status" value="1"/>
</dbReference>
<evidence type="ECO:0000313" key="2">
    <source>
        <dbReference type="EMBL" id="TCI10355.1"/>
    </source>
</evidence>
<proteinExistence type="predicted"/>
<evidence type="ECO:0000313" key="3">
    <source>
        <dbReference type="Proteomes" id="UP000291822"/>
    </source>
</evidence>
<feature type="domain" description="HTH cro/C1-type" evidence="1">
    <location>
        <begin position="22"/>
        <end position="76"/>
    </location>
</feature>
<protein>
    <submittedName>
        <fullName evidence="2">XRE family transcriptional regulator</fullName>
    </submittedName>
</protein>
<gene>
    <name evidence="2" type="ORF">EZM97_15795</name>
</gene>
<dbReference type="GO" id="GO:0003677">
    <property type="term" value="F:DNA binding"/>
    <property type="evidence" value="ECO:0007669"/>
    <property type="project" value="InterPro"/>
</dbReference>
<dbReference type="Proteomes" id="UP000291822">
    <property type="component" value="Unassembled WGS sequence"/>
</dbReference>
<dbReference type="PROSITE" id="PS50943">
    <property type="entry name" value="HTH_CROC1"/>
    <property type="match status" value="1"/>
</dbReference>
<dbReference type="Pfam" id="PF13560">
    <property type="entry name" value="HTH_31"/>
    <property type="match status" value="1"/>
</dbReference>
<dbReference type="InterPro" id="IPR041413">
    <property type="entry name" value="MLTR_LBD"/>
</dbReference>
<dbReference type="AlphaFoldDB" id="A0A4R0YQV8"/>
<accession>A0A4R0YQV8</accession>
<name>A0A4R0YQV8_9GAMM</name>
<evidence type="ECO:0000259" key="1">
    <source>
        <dbReference type="PROSITE" id="PS50943"/>
    </source>
</evidence>
<dbReference type="CDD" id="cd00093">
    <property type="entry name" value="HTH_XRE"/>
    <property type="match status" value="1"/>
</dbReference>
<keyword evidence="3" id="KW-1185">Reference proteome</keyword>
<dbReference type="SMART" id="SM00530">
    <property type="entry name" value="HTH_XRE"/>
    <property type="match status" value="1"/>
</dbReference>
<dbReference type="PANTHER" id="PTHR35010">
    <property type="entry name" value="BLL4672 PROTEIN-RELATED"/>
    <property type="match status" value="1"/>
</dbReference>
<dbReference type="SUPFAM" id="SSF47413">
    <property type="entry name" value="lambda repressor-like DNA-binding domains"/>
    <property type="match status" value="1"/>
</dbReference>
<dbReference type="InterPro" id="IPR010982">
    <property type="entry name" value="Lambda_DNA-bd_dom_sf"/>
</dbReference>
<sequence>MASRNPLSPMPSIASPRVGALLREWRAVRRLSQLELALAADVSTRHLSCVETGKSQPSHDMVVRLADTLDMPLRERNALLLAAGYAPSYPETGLATPALAQVRRATEFIIAQQEPYPAFVLNRHWDIQMANAAAMRVTGFLLGGGSGHRNMIRHFFDPQGLRAAVVNWEEVAGDLVRHLHNEVAGAPSDETARALLDEALAYPGVPARWRTREPGSAPSPLLTTVFRRGDVELRFFSTFTTFGTPRDVTVDELRIECCFPDDEATAAFCRQLAQDAAAH</sequence>
<dbReference type="Gene3D" id="1.10.260.40">
    <property type="entry name" value="lambda repressor-like DNA-binding domains"/>
    <property type="match status" value="1"/>
</dbReference>
<dbReference type="RefSeq" id="WP_131408295.1">
    <property type="nucleotide sequence ID" value="NZ_SJTG01000002.1"/>
</dbReference>
<organism evidence="2 3">
    <name type="scientific">Dyella soli</name>
    <dbReference type="NCBI Taxonomy" id="522319"/>
    <lineage>
        <taxon>Bacteria</taxon>
        <taxon>Pseudomonadati</taxon>
        <taxon>Pseudomonadota</taxon>
        <taxon>Gammaproteobacteria</taxon>
        <taxon>Lysobacterales</taxon>
        <taxon>Rhodanobacteraceae</taxon>
        <taxon>Dyella</taxon>
    </lineage>
</organism>
<dbReference type="Pfam" id="PF17765">
    <property type="entry name" value="MLTR_LBD"/>
    <property type="match status" value="1"/>
</dbReference>
<reference evidence="2 3" key="1">
    <citation type="submission" date="2019-02" db="EMBL/GenBank/DDBJ databases">
        <title>Dyella amyloliquefaciens sp. nov., isolated from forest soil.</title>
        <authorList>
            <person name="Gao Z.-H."/>
            <person name="Qiu L.-H."/>
        </authorList>
    </citation>
    <scope>NUCLEOTIDE SEQUENCE [LARGE SCALE GENOMIC DNA]</scope>
    <source>
        <strain evidence="2 3">KACC 12747</strain>
    </source>
</reference>
<comment type="caution">
    <text evidence="2">The sequence shown here is derived from an EMBL/GenBank/DDBJ whole genome shotgun (WGS) entry which is preliminary data.</text>
</comment>
<dbReference type="EMBL" id="SJTG01000002">
    <property type="protein sequence ID" value="TCI10355.1"/>
    <property type="molecule type" value="Genomic_DNA"/>
</dbReference>
<dbReference type="InterPro" id="IPR001387">
    <property type="entry name" value="Cro/C1-type_HTH"/>
</dbReference>